<dbReference type="PANTHER" id="PTHR44259">
    <property type="entry name" value="OS07G0183000 PROTEIN-RELATED"/>
    <property type="match status" value="1"/>
</dbReference>
<organism evidence="3 4">
    <name type="scientific">Heracleum sosnowskyi</name>
    <dbReference type="NCBI Taxonomy" id="360622"/>
    <lineage>
        <taxon>Eukaryota</taxon>
        <taxon>Viridiplantae</taxon>
        <taxon>Streptophyta</taxon>
        <taxon>Embryophyta</taxon>
        <taxon>Tracheophyta</taxon>
        <taxon>Spermatophyta</taxon>
        <taxon>Magnoliopsida</taxon>
        <taxon>eudicotyledons</taxon>
        <taxon>Gunneridae</taxon>
        <taxon>Pentapetalae</taxon>
        <taxon>asterids</taxon>
        <taxon>campanulids</taxon>
        <taxon>Apiales</taxon>
        <taxon>Apiaceae</taxon>
        <taxon>Apioideae</taxon>
        <taxon>apioid superclade</taxon>
        <taxon>Tordylieae</taxon>
        <taxon>Tordyliinae</taxon>
        <taxon>Heracleum</taxon>
    </lineage>
</organism>
<comment type="caution">
    <text evidence="3">The sequence shown here is derived from an EMBL/GenBank/DDBJ whole genome shotgun (WGS) entry which is preliminary data.</text>
</comment>
<dbReference type="EMBL" id="JAUIZM010000009">
    <property type="protein sequence ID" value="KAK1363486.1"/>
    <property type="molecule type" value="Genomic_DNA"/>
</dbReference>
<dbReference type="Pfam" id="PF03478">
    <property type="entry name" value="Beta-prop_KIB1-4"/>
    <property type="match status" value="1"/>
</dbReference>
<sequence length="373" mass="43603">MIKVLNESTKELSQSTSKDVKHKNRHADFSNVPAPLLWMIKDRLDLPNSLRFASVCKVWRDATLYYSKDARLCRESPPWLMIKDLKRPCRCEFISTTTLERFNIFHRDLYRRETLFTKQGWLLLGNNDTGLDRRLLLLNPFTKRKVELPDGVSWLLRCCRGAFTLVDGKPDLVAFAGVDDGFEDGSYMRLWTIRVTYHNRSWTEHKAIRIPPRYQYFSIRSVFIIGQNIYIVYEASKVLVFNLSSCEWVAGRELQSPSIDYVDRNKGVLLKTELSGSKASMFRLNDNCRDWQKLKAEDIANECWFVKGWPNDGYVMSKDIDAAISRDLVESGYVKRQVVPYYPTADPKRVTQITSYVIFRKRTNVEWVDMPFN</sequence>
<dbReference type="PANTHER" id="PTHR44259:SF114">
    <property type="entry name" value="OS06G0707300 PROTEIN"/>
    <property type="match status" value="1"/>
</dbReference>
<protein>
    <recommendedName>
        <fullName evidence="2">KIB1-4 beta-propeller domain-containing protein</fullName>
    </recommendedName>
</protein>
<feature type="domain" description="KIB1-4 beta-propeller" evidence="2">
    <location>
        <begin position="106"/>
        <end position="252"/>
    </location>
</feature>
<accession>A0AAD8HAQ4</accession>
<evidence type="ECO:0000256" key="1">
    <source>
        <dbReference type="SAM" id="MobiDB-lite"/>
    </source>
</evidence>
<name>A0AAD8HAQ4_9APIA</name>
<dbReference type="InterPro" id="IPR050942">
    <property type="entry name" value="F-box_BR-signaling"/>
</dbReference>
<gene>
    <name evidence="3" type="ORF">POM88_039047</name>
</gene>
<reference evidence="3" key="2">
    <citation type="submission" date="2023-05" db="EMBL/GenBank/DDBJ databases">
        <authorList>
            <person name="Schelkunov M.I."/>
        </authorList>
    </citation>
    <scope>NUCLEOTIDE SEQUENCE</scope>
    <source>
        <strain evidence="3">Hsosn_3</strain>
        <tissue evidence="3">Leaf</tissue>
    </source>
</reference>
<proteinExistence type="predicted"/>
<keyword evidence="4" id="KW-1185">Reference proteome</keyword>
<dbReference type="InterPro" id="IPR005174">
    <property type="entry name" value="KIB1-4_b-propeller"/>
</dbReference>
<evidence type="ECO:0000313" key="4">
    <source>
        <dbReference type="Proteomes" id="UP001237642"/>
    </source>
</evidence>
<feature type="region of interest" description="Disordered" evidence="1">
    <location>
        <begin position="1"/>
        <end position="24"/>
    </location>
</feature>
<dbReference type="Proteomes" id="UP001237642">
    <property type="component" value="Unassembled WGS sequence"/>
</dbReference>
<evidence type="ECO:0000259" key="2">
    <source>
        <dbReference type="Pfam" id="PF03478"/>
    </source>
</evidence>
<reference evidence="3" key="1">
    <citation type="submission" date="2023-02" db="EMBL/GenBank/DDBJ databases">
        <title>Genome of toxic invasive species Heracleum sosnowskyi carries increased number of genes despite the absence of recent whole-genome duplications.</title>
        <authorList>
            <person name="Schelkunov M."/>
            <person name="Shtratnikova V."/>
            <person name="Makarenko M."/>
            <person name="Klepikova A."/>
            <person name="Omelchenko D."/>
            <person name="Novikova G."/>
            <person name="Obukhova E."/>
            <person name="Bogdanov V."/>
            <person name="Penin A."/>
            <person name="Logacheva M."/>
        </authorList>
    </citation>
    <scope>NUCLEOTIDE SEQUENCE</scope>
    <source>
        <strain evidence="3">Hsosn_3</strain>
        <tissue evidence="3">Leaf</tissue>
    </source>
</reference>
<evidence type="ECO:0000313" key="3">
    <source>
        <dbReference type="EMBL" id="KAK1363486.1"/>
    </source>
</evidence>
<dbReference type="AlphaFoldDB" id="A0AAD8HAQ4"/>